<evidence type="ECO:0000313" key="5">
    <source>
        <dbReference type="Proteomes" id="UP000008311"/>
    </source>
</evidence>
<feature type="compositionally biased region" description="Polar residues" evidence="2">
    <location>
        <begin position="1"/>
        <end position="13"/>
    </location>
</feature>
<dbReference type="STRING" id="3988.B9SUL5"/>
<dbReference type="AlphaFoldDB" id="B9SUL5"/>
<dbReference type="KEGG" id="rcu:8260694"/>
<dbReference type="InterPro" id="IPR039777">
    <property type="entry name" value="IFRD"/>
</dbReference>
<dbReference type="OMA" id="INTWRIG"/>
<name>B9SUL5_RICCO</name>
<dbReference type="InterPro" id="IPR016024">
    <property type="entry name" value="ARM-type_fold"/>
</dbReference>
<evidence type="ECO:0000256" key="2">
    <source>
        <dbReference type="SAM" id="MobiDB-lite"/>
    </source>
</evidence>
<proteinExistence type="inferred from homology"/>
<dbReference type="Pfam" id="PF05004">
    <property type="entry name" value="IFRD"/>
    <property type="match status" value="1"/>
</dbReference>
<dbReference type="InterPro" id="IPR011989">
    <property type="entry name" value="ARM-like"/>
</dbReference>
<evidence type="ECO:0000256" key="1">
    <source>
        <dbReference type="ARBA" id="ARBA00008828"/>
    </source>
</evidence>
<evidence type="ECO:0000313" key="4">
    <source>
        <dbReference type="EMBL" id="EEF32695.1"/>
    </source>
</evidence>
<dbReference type="EMBL" id="EQ974149">
    <property type="protein sequence ID" value="EEF32695.1"/>
    <property type="molecule type" value="Genomic_DNA"/>
</dbReference>
<gene>
    <name evidence="4" type="ORF">RCOM_0998830</name>
</gene>
<dbReference type="PANTHER" id="PTHR12354:SF1">
    <property type="entry name" value="INTERFERON-RELATED DEVELOPMENTAL REGULATOR 1"/>
    <property type="match status" value="1"/>
</dbReference>
<dbReference type="InParanoid" id="B9SUL5"/>
<comment type="similarity">
    <text evidence="1">Belongs to the IFRD family.</text>
</comment>
<feature type="region of interest" description="Disordered" evidence="2">
    <location>
        <begin position="1"/>
        <end position="22"/>
    </location>
</feature>
<dbReference type="SUPFAM" id="SSF48371">
    <property type="entry name" value="ARM repeat"/>
    <property type="match status" value="1"/>
</dbReference>
<dbReference type="OrthoDB" id="826179at2759"/>
<dbReference type="PANTHER" id="PTHR12354">
    <property type="entry name" value="INTERFERON-RELATED DEVELOPMENTAL REGULATOR"/>
    <property type="match status" value="1"/>
</dbReference>
<organism evidence="4 5">
    <name type="scientific">Ricinus communis</name>
    <name type="common">Castor bean</name>
    <dbReference type="NCBI Taxonomy" id="3988"/>
    <lineage>
        <taxon>Eukaryota</taxon>
        <taxon>Viridiplantae</taxon>
        <taxon>Streptophyta</taxon>
        <taxon>Embryophyta</taxon>
        <taxon>Tracheophyta</taxon>
        <taxon>Spermatophyta</taxon>
        <taxon>Magnoliopsida</taxon>
        <taxon>eudicotyledons</taxon>
        <taxon>Gunneridae</taxon>
        <taxon>Pentapetalae</taxon>
        <taxon>rosids</taxon>
        <taxon>fabids</taxon>
        <taxon>Malpighiales</taxon>
        <taxon>Euphorbiaceae</taxon>
        <taxon>Acalyphoideae</taxon>
        <taxon>Acalypheae</taxon>
        <taxon>Ricinus</taxon>
    </lineage>
</organism>
<protein>
    <recommendedName>
        <fullName evidence="3">Interferon-related developmental regulator N-terminal domain-containing protein</fullName>
    </recommendedName>
</protein>
<dbReference type="Proteomes" id="UP000008311">
    <property type="component" value="Unassembled WGS sequence"/>
</dbReference>
<dbReference type="eggNOG" id="KOG2842">
    <property type="taxonomic scope" value="Eukaryota"/>
</dbReference>
<sequence length="449" mass="50473">MNSTRNSSATKPNNGRMGSCNSHRKGALLVDKDGNESFRSNPQLLEDCLIRISNQKAKSGKDEALSAIVEALTMEVKVDFVKKNFATLLYHCLFFVKKGKGSIRELVLLALQTVGLLVMIVEDEDSAHEIYQDSVPVLSQVLESGSKNKNDSLKILNCLSIVGFFGSYDTGELQEVMNIIWRFLEVSCSSDVKAVAAAAISAWSFLLSTMEAWHINQKDWQGALSFLLNILEHDDDESFCCVHVAAAEALALIFEINCIEKFSTEAKANTDSDSIKQILKDKITEKLRCEKAGIDDVLEFFEKGKFLKTNEKIGKDKVVLSAWCQRIQLNFMIRFLGEDGFVRHMRQNENLQAIFEFTPKKKNVTGNTAVVSPEREEVTVSFFIPKVERKDDGSLLPFTTKKAKETVDRVTGKGPNSSLNKFRTRLLNKKRMLSQGEKHQLHDELIDDK</sequence>
<feature type="domain" description="Interferon-related developmental regulator N-terminal" evidence="3">
    <location>
        <begin position="31"/>
        <end position="288"/>
    </location>
</feature>
<dbReference type="Gene3D" id="1.25.10.10">
    <property type="entry name" value="Leucine-rich Repeat Variant"/>
    <property type="match status" value="1"/>
</dbReference>
<dbReference type="InterPro" id="IPR007701">
    <property type="entry name" value="Interferon-rel_develop_reg_N"/>
</dbReference>
<evidence type="ECO:0000259" key="3">
    <source>
        <dbReference type="Pfam" id="PF05004"/>
    </source>
</evidence>
<accession>B9SUL5</accession>
<reference evidence="5" key="1">
    <citation type="journal article" date="2010" name="Nat. Biotechnol.">
        <title>Draft genome sequence of the oilseed species Ricinus communis.</title>
        <authorList>
            <person name="Chan A.P."/>
            <person name="Crabtree J."/>
            <person name="Zhao Q."/>
            <person name="Lorenzi H."/>
            <person name="Orvis J."/>
            <person name="Puiu D."/>
            <person name="Melake-Berhan A."/>
            <person name="Jones K.M."/>
            <person name="Redman J."/>
            <person name="Chen G."/>
            <person name="Cahoon E.B."/>
            <person name="Gedil M."/>
            <person name="Stanke M."/>
            <person name="Haas B.J."/>
            <person name="Wortman J.R."/>
            <person name="Fraser-Liggett C.M."/>
            <person name="Ravel J."/>
            <person name="Rabinowicz P.D."/>
        </authorList>
    </citation>
    <scope>NUCLEOTIDE SEQUENCE [LARGE SCALE GENOMIC DNA]</scope>
    <source>
        <strain evidence="5">cv. Hale</strain>
    </source>
</reference>
<keyword evidence="5" id="KW-1185">Reference proteome</keyword>